<dbReference type="PANTHER" id="PTHR33164:SF64">
    <property type="entry name" value="TRANSCRIPTIONAL REGULATOR SLYA"/>
    <property type="match status" value="1"/>
</dbReference>
<dbReference type="SUPFAM" id="SSF46785">
    <property type="entry name" value="Winged helix' DNA-binding domain"/>
    <property type="match status" value="1"/>
</dbReference>
<accession>A0A5C6S4U4</accession>
<dbReference type="AlphaFoldDB" id="A0A5C6S4U4"/>
<protein>
    <submittedName>
        <fullName evidence="5">MarR family transcriptional regulator</fullName>
    </submittedName>
</protein>
<sequence>MADRPHTLYESVLRLTRAVRAAFELRVKETQGLTFARARLLAMIGHNEGASQTELAVALGIETPTLKRQLDALEAQGLAERRPMPDDARKYAVFLTDAARIEPLLGFRAEIEAVLTEGVAAEDIATTRRVLDRMAEKIEKLKAR</sequence>
<dbReference type="Proteomes" id="UP000321562">
    <property type="component" value="Unassembled WGS sequence"/>
</dbReference>
<keyword evidence="1" id="KW-0805">Transcription regulation</keyword>
<dbReference type="Pfam" id="PF12802">
    <property type="entry name" value="MarR_2"/>
    <property type="match status" value="1"/>
</dbReference>
<reference evidence="5 6" key="1">
    <citation type="submission" date="2019-08" db="EMBL/GenBank/DDBJ databases">
        <authorList>
            <person name="Ye J."/>
        </authorList>
    </citation>
    <scope>NUCLEOTIDE SEQUENCE [LARGE SCALE GENOMIC DNA]</scope>
    <source>
        <strain evidence="5 6">TK008</strain>
    </source>
</reference>
<dbReference type="PROSITE" id="PS50995">
    <property type="entry name" value="HTH_MARR_2"/>
    <property type="match status" value="1"/>
</dbReference>
<dbReference type="EMBL" id="VOPL01000003">
    <property type="protein sequence ID" value="TXB69267.1"/>
    <property type="molecule type" value="Genomic_DNA"/>
</dbReference>
<evidence type="ECO:0000259" key="4">
    <source>
        <dbReference type="PROSITE" id="PS50995"/>
    </source>
</evidence>
<comment type="caution">
    <text evidence="5">The sequence shown here is derived from an EMBL/GenBank/DDBJ whole genome shotgun (WGS) entry which is preliminary data.</text>
</comment>
<organism evidence="5 6">
    <name type="scientific">Paracoccus aurantiacus</name>
    <dbReference type="NCBI Taxonomy" id="2599412"/>
    <lineage>
        <taxon>Bacteria</taxon>
        <taxon>Pseudomonadati</taxon>
        <taxon>Pseudomonadota</taxon>
        <taxon>Alphaproteobacteria</taxon>
        <taxon>Rhodobacterales</taxon>
        <taxon>Paracoccaceae</taxon>
        <taxon>Paracoccus</taxon>
    </lineage>
</organism>
<dbReference type="SMART" id="SM00347">
    <property type="entry name" value="HTH_MARR"/>
    <property type="match status" value="1"/>
</dbReference>
<proteinExistence type="predicted"/>
<dbReference type="InterPro" id="IPR036388">
    <property type="entry name" value="WH-like_DNA-bd_sf"/>
</dbReference>
<keyword evidence="6" id="KW-1185">Reference proteome</keyword>
<feature type="domain" description="HTH marR-type" evidence="4">
    <location>
        <begin position="5"/>
        <end position="136"/>
    </location>
</feature>
<dbReference type="RefSeq" id="WP_147097906.1">
    <property type="nucleotide sequence ID" value="NZ_JBHUFH010000011.1"/>
</dbReference>
<evidence type="ECO:0000313" key="5">
    <source>
        <dbReference type="EMBL" id="TXB69267.1"/>
    </source>
</evidence>
<evidence type="ECO:0000256" key="3">
    <source>
        <dbReference type="ARBA" id="ARBA00023163"/>
    </source>
</evidence>
<dbReference type="PANTHER" id="PTHR33164">
    <property type="entry name" value="TRANSCRIPTIONAL REGULATOR, MARR FAMILY"/>
    <property type="match status" value="1"/>
</dbReference>
<dbReference type="InterPro" id="IPR036390">
    <property type="entry name" value="WH_DNA-bd_sf"/>
</dbReference>
<dbReference type="GO" id="GO:0006950">
    <property type="term" value="P:response to stress"/>
    <property type="evidence" value="ECO:0007669"/>
    <property type="project" value="TreeGrafter"/>
</dbReference>
<dbReference type="GO" id="GO:0003700">
    <property type="term" value="F:DNA-binding transcription factor activity"/>
    <property type="evidence" value="ECO:0007669"/>
    <property type="project" value="InterPro"/>
</dbReference>
<dbReference type="OrthoDB" id="8452803at2"/>
<dbReference type="InterPro" id="IPR039422">
    <property type="entry name" value="MarR/SlyA-like"/>
</dbReference>
<evidence type="ECO:0000256" key="2">
    <source>
        <dbReference type="ARBA" id="ARBA00023125"/>
    </source>
</evidence>
<dbReference type="GO" id="GO:0003677">
    <property type="term" value="F:DNA binding"/>
    <property type="evidence" value="ECO:0007669"/>
    <property type="project" value="UniProtKB-KW"/>
</dbReference>
<dbReference type="InterPro" id="IPR000835">
    <property type="entry name" value="HTH_MarR-typ"/>
</dbReference>
<keyword evidence="2" id="KW-0238">DNA-binding</keyword>
<name>A0A5C6S4U4_9RHOB</name>
<evidence type="ECO:0000256" key="1">
    <source>
        <dbReference type="ARBA" id="ARBA00023015"/>
    </source>
</evidence>
<evidence type="ECO:0000313" key="6">
    <source>
        <dbReference type="Proteomes" id="UP000321562"/>
    </source>
</evidence>
<dbReference type="PRINTS" id="PR00598">
    <property type="entry name" value="HTHMARR"/>
</dbReference>
<gene>
    <name evidence="5" type="ORF">FQV27_09930</name>
</gene>
<keyword evidence="3" id="KW-0804">Transcription</keyword>
<dbReference type="Gene3D" id="1.10.10.10">
    <property type="entry name" value="Winged helix-like DNA-binding domain superfamily/Winged helix DNA-binding domain"/>
    <property type="match status" value="1"/>
</dbReference>